<sequence>STKFFNVNLGCCSHVLVVIAIEMTLMIGRRVQVGQDKATVRYLGNVEGVRGDWVGVEWDDFSRGKHDGTVNGKRYFTTSHISGGSLVRPILVSIGVDLETAVSQRYGSDENTDDFTVGTKRVEMVGLGKGRQKVLSALRVIVLDHMAVNGASKDGPPLYPGCTELNLYGNLLTKWSEVVDCLRHAPRCEELVLGANLLEEISSEALHSLAHHESLKRLTLNRCGLDESTIARALALFPNIEELYAASNGVRSFGVSSPLPSSLTLIDLEDNDLQSFDDIRPLSRLPNLVKLSVARCRLKSIKIDSTDSFPVLNTLNLKGNEIGDWDSIGKLKQLRGLVTLYIDFERFHAEFGMDPREVIVAKLPTLKNLERCELSVVERRSAEIRYLNKYSALSEEKKREEEHVEDLQRLEMEHGAPVMDNAKSKQMSIVKIVFVKDEKILPERSLPTTLTVQKVLDMAKKLFKLGREEEIGAYLDQAGYRIDLDYLLRPIAFYEPQNGDLIRVYKL</sequence>
<dbReference type="PROSITE" id="PS51450">
    <property type="entry name" value="LRR"/>
    <property type="match status" value="1"/>
</dbReference>
<evidence type="ECO:0000256" key="1">
    <source>
        <dbReference type="ARBA" id="ARBA00004496"/>
    </source>
</evidence>
<evidence type="ECO:0000256" key="5">
    <source>
        <dbReference type="ARBA" id="ARBA00022614"/>
    </source>
</evidence>
<comment type="similarity">
    <text evidence="2">Belongs to the TBCE family.</text>
</comment>
<dbReference type="PANTHER" id="PTHR15454">
    <property type="entry name" value="NISCHARIN RELATED"/>
    <property type="match status" value="1"/>
</dbReference>
<organism evidence="11 12">
    <name type="scientific">Pristionchus fissidentatus</name>
    <dbReference type="NCBI Taxonomy" id="1538716"/>
    <lineage>
        <taxon>Eukaryota</taxon>
        <taxon>Metazoa</taxon>
        <taxon>Ecdysozoa</taxon>
        <taxon>Nematoda</taxon>
        <taxon>Chromadorea</taxon>
        <taxon>Rhabditida</taxon>
        <taxon>Rhabditina</taxon>
        <taxon>Diplogasteromorpha</taxon>
        <taxon>Diplogasteroidea</taxon>
        <taxon>Neodiplogasteridae</taxon>
        <taxon>Pristionchus</taxon>
    </lineage>
</organism>
<keyword evidence="12" id="KW-1185">Reference proteome</keyword>
<protein>
    <recommendedName>
        <fullName evidence="3">Tubulin-specific chaperone E</fullName>
    </recommendedName>
    <alternativeName>
        <fullName evidence="9">Tubulin-folding cofactor E</fullName>
    </alternativeName>
</protein>
<dbReference type="InterPro" id="IPR000938">
    <property type="entry name" value="CAP-Gly_domain"/>
</dbReference>
<dbReference type="Gene3D" id="3.10.20.90">
    <property type="entry name" value="Phosphatidylinositol 3-kinase Catalytic Subunit, Chain A, domain 1"/>
    <property type="match status" value="1"/>
</dbReference>
<reference evidence="11" key="1">
    <citation type="submission" date="2023-10" db="EMBL/GenBank/DDBJ databases">
        <title>Genome assembly of Pristionchus species.</title>
        <authorList>
            <person name="Yoshida K."/>
            <person name="Sommer R.J."/>
        </authorList>
    </citation>
    <scope>NUCLEOTIDE SEQUENCE</scope>
    <source>
        <strain evidence="11">RS5133</strain>
    </source>
</reference>
<dbReference type="Gene3D" id="2.30.30.190">
    <property type="entry name" value="CAP Gly-rich-like domain"/>
    <property type="match status" value="1"/>
</dbReference>
<dbReference type="InterPro" id="IPR036859">
    <property type="entry name" value="CAP-Gly_dom_sf"/>
</dbReference>
<dbReference type="InterPro" id="IPR001611">
    <property type="entry name" value="Leu-rich_rpt"/>
</dbReference>
<dbReference type="FunFam" id="2.30.30.190:FF:000016">
    <property type="entry name" value="Tubulin-folding cofactor E"/>
    <property type="match status" value="1"/>
</dbReference>
<proteinExistence type="inferred from homology"/>
<dbReference type="GO" id="GO:0005737">
    <property type="term" value="C:cytoplasm"/>
    <property type="evidence" value="ECO:0007669"/>
    <property type="project" value="UniProtKB-SubCell"/>
</dbReference>
<dbReference type="Gene3D" id="3.80.10.10">
    <property type="entry name" value="Ribonuclease Inhibitor"/>
    <property type="match status" value="2"/>
</dbReference>
<evidence type="ECO:0000256" key="9">
    <source>
        <dbReference type="ARBA" id="ARBA00030180"/>
    </source>
</evidence>
<feature type="non-terminal residue" evidence="11">
    <location>
        <position position="1"/>
    </location>
</feature>
<evidence type="ECO:0000256" key="3">
    <source>
        <dbReference type="ARBA" id="ARBA00015004"/>
    </source>
</evidence>
<name>A0AAV5W6A8_9BILA</name>
<evidence type="ECO:0000313" key="11">
    <source>
        <dbReference type="EMBL" id="GMT26279.1"/>
    </source>
</evidence>
<dbReference type="AlphaFoldDB" id="A0AAV5W6A8"/>
<dbReference type="SUPFAM" id="SSF52058">
    <property type="entry name" value="L domain-like"/>
    <property type="match status" value="1"/>
</dbReference>
<comment type="subunit">
    <text evidence="8">Supercomplex made of cofactors A to E. Cofactors A and D function by capturing and stabilizing tubulin in a quasi-native conformation. Cofactor E binds to the cofactor D-tubulin complex; interaction with cofactor C then causes the release of tubulin polypeptides that are committed to the native state.</text>
</comment>
<dbReference type="PROSITE" id="PS50245">
    <property type="entry name" value="CAP_GLY_2"/>
    <property type="match status" value="1"/>
</dbReference>
<evidence type="ECO:0000313" key="12">
    <source>
        <dbReference type="Proteomes" id="UP001432322"/>
    </source>
</evidence>
<evidence type="ECO:0000256" key="4">
    <source>
        <dbReference type="ARBA" id="ARBA00022490"/>
    </source>
</evidence>
<feature type="domain" description="CAP-Gly" evidence="10">
    <location>
        <begin position="44"/>
        <end position="88"/>
    </location>
</feature>
<evidence type="ECO:0000259" key="10">
    <source>
        <dbReference type="PROSITE" id="PS50245"/>
    </source>
</evidence>
<dbReference type="SUPFAM" id="SSF74924">
    <property type="entry name" value="Cap-Gly domain"/>
    <property type="match status" value="1"/>
</dbReference>
<evidence type="ECO:0000256" key="7">
    <source>
        <dbReference type="ARBA" id="ARBA00023186"/>
    </source>
</evidence>
<dbReference type="Pfam" id="PF01302">
    <property type="entry name" value="CAP_GLY"/>
    <property type="match status" value="1"/>
</dbReference>
<dbReference type="EMBL" id="BTSY01000004">
    <property type="protein sequence ID" value="GMT26279.1"/>
    <property type="molecule type" value="Genomic_DNA"/>
</dbReference>
<keyword evidence="6" id="KW-0677">Repeat</keyword>
<keyword evidence="5" id="KW-0433">Leucine-rich repeat</keyword>
<comment type="subcellular location">
    <subcellularLocation>
        <location evidence="1">Cytoplasm</location>
    </subcellularLocation>
</comment>
<dbReference type="InterPro" id="IPR032675">
    <property type="entry name" value="LRR_dom_sf"/>
</dbReference>
<keyword evidence="7" id="KW-0143">Chaperone</keyword>
<comment type="caution">
    <text evidence="11">The sequence shown here is derived from an EMBL/GenBank/DDBJ whole genome shotgun (WGS) entry which is preliminary data.</text>
</comment>
<evidence type="ECO:0000256" key="8">
    <source>
        <dbReference type="ARBA" id="ARBA00026055"/>
    </source>
</evidence>
<dbReference type="SMART" id="SM01052">
    <property type="entry name" value="CAP_GLY"/>
    <property type="match status" value="1"/>
</dbReference>
<gene>
    <name evidence="11" type="ORF">PFISCL1PPCAC_17576</name>
</gene>
<evidence type="ECO:0000256" key="2">
    <source>
        <dbReference type="ARBA" id="ARBA00006286"/>
    </source>
</evidence>
<dbReference type="Proteomes" id="UP001432322">
    <property type="component" value="Unassembled WGS sequence"/>
</dbReference>
<evidence type="ECO:0000256" key="6">
    <source>
        <dbReference type="ARBA" id="ARBA00022737"/>
    </source>
</evidence>
<accession>A0AAV5W6A8</accession>
<keyword evidence="4" id="KW-0963">Cytoplasm</keyword>
<dbReference type="PROSITE" id="PS00845">
    <property type="entry name" value="CAP_GLY_1"/>
    <property type="match status" value="1"/>
</dbReference>